<keyword evidence="2" id="KW-0812">Transmembrane</keyword>
<accession>A0ABR7ZYX2</accession>
<dbReference type="Pfam" id="PF12146">
    <property type="entry name" value="Hydrolase_4"/>
    <property type="match status" value="1"/>
</dbReference>
<sequence>METKTTQSSAISEQPQLAPPTPKSWKRSIAIAGVTIASLYGAVCAGLWFGQTRIVFSPQRQITTTPAEFNAKYEDVLIPVTRADGTVENRHGWWIPNPNQAQSNGGSDLRDRKVLLYLHGNSKNISANARHANRLMRLGFSVLIIDYRGYGKSEGDWPSEADVYTDAQFAWNYLRQKGFKPSQITVYGHSLGGAIAIDLATKNPDMAGLIIDASFTSMSDMALTDPKYRIFPIDLLIHQRFDSLSKVGNLIMPVLYIHGSADKLIPAEMSQRLYAATPSRKKLVIVPNGGHNNNATTNESLYASSIRSFFNL</sequence>
<comment type="caution">
    <text evidence="4">The sequence shown here is derived from an EMBL/GenBank/DDBJ whole genome shotgun (WGS) entry which is preliminary data.</text>
</comment>
<keyword evidence="2" id="KW-0472">Membrane</keyword>
<feature type="region of interest" description="Disordered" evidence="1">
    <location>
        <begin position="1"/>
        <end position="23"/>
    </location>
</feature>
<feature type="transmembrane region" description="Helical" evidence="2">
    <location>
        <begin position="29"/>
        <end position="50"/>
    </location>
</feature>
<reference evidence="4 5" key="1">
    <citation type="journal article" date="2020" name="ISME J.">
        <title>Comparative genomics reveals insights into cyanobacterial evolution and habitat adaptation.</title>
        <authorList>
            <person name="Chen M.Y."/>
            <person name="Teng W.K."/>
            <person name="Zhao L."/>
            <person name="Hu C.X."/>
            <person name="Zhou Y.K."/>
            <person name="Han B.P."/>
            <person name="Song L.R."/>
            <person name="Shu W.S."/>
        </authorList>
    </citation>
    <scope>NUCLEOTIDE SEQUENCE [LARGE SCALE GENOMIC DNA]</scope>
    <source>
        <strain evidence="4 5">FACHB-723</strain>
    </source>
</reference>
<organism evidence="4 5">
    <name type="scientific">Pseudanabaena mucicola FACHB-723</name>
    <dbReference type="NCBI Taxonomy" id="2692860"/>
    <lineage>
        <taxon>Bacteria</taxon>
        <taxon>Bacillati</taxon>
        <taxon>Cyanobacteriota</taxon>
        <taxon>Cyanophyceae</taxon>
        <taxon>Pseudanabaenales</taxon>
        <taxon>Pseudanabaenaceae</taxon>
        <taxon>Pseudanabaena</taxon>
    </lineage>
</organism>
<evidence type="ECO:0000313" key="4">
    <source>
        <dbReference type="EMBL" id="MBD2188685.1"/>
    </source>
</evidence>
<dbReference type="InterPro" id="IPR029058">
    <property type="entry name" value="AB_hydrolase_fold"/>
</dbReference>
<dbReference type="Proteomes" id="UP000642094">
    <property type="component" value="Unassembled WGS sequence"/>
</dbReference>
<feature type="domain" description="Serine aminopeptidase S33" evidence="3">
    <location>
        <begin position="112"/>
        <end position="220"/>
    </location>
</feature>
<dbReference type="RefSeq" id="WP_190403535.1">
    <property type="nucleotide sequence ID" value="NZ_JACJQB010000020.1"/>
</dbReference>
<gene>
    <name evidence="4" type="ORF">H6F41_11080</name>
</gene>
<evidence type="ECO:0000313" key="5">
    <source>
        <dbReference type="Proteomes" id="UP000642094"/>
    </source>
</evidence>
<dbReference type="SUPFAM" id="SSF53474">
    <property type="entry name" value="alpha/beta-Hydrolases"/>
    <property type="match status" value="1"/>
</dbReference>
<evidence type="ECO:0000256" key="2">
    <source>
        <dbReference type="SAM" id="Phobius"/>
    </source>
</evidence>
<dbReference type="Gene3D" id="3.40.50.1820">
    <property type="entry name" value="alpha/beta hydrolase"/>
    <property type="match status" value="1"/>
</dbReference>
<dbReference type="PANTHER" id="PTHR12277">
    <property type="entry name" value="ALPHA/BETA HYDROLASE DOMAIN-CONTAINING PROTEIN"/>
    <property type="match status" value="1"/>
</dbReference>
<evidence type="ECO:0000259" key="3">
    <source>
        <dbReference type="Pfam" id="PF12146"/>
    </source>
</evidence>
<dbReference type="GO" id="GO:0016787">
    <property type="term" value="F:hydrolase activity"/>
    <property type="evidence" value="ECO:0007669"/>
    <property type="project" value="UniProtKB-KW"/>
</dbReference>
<proteinExistence type="predicted"/>
<keyword evidence="4" id="KW-0378">Hydrolase</keyword>
<dbReference type="InterPro" id="IPR022742">
    <property type="entry name" value="Hydrolase_4"/>
</dbReference>
<feature type="compositionally biased region" description="Polar residues" evidence="1">
    <location>
        <begin position="1"/>
        <end position="15"/>
    </location>
</feature>
<keyword evidence="5" id="KW-1185">Reference proteome</keyword>
<dbReference type="PRINTS" id="PR00111">
    <property type="entry name" value="ABHYDROLASE"/>
</dbReference>
<dbReference type="PANTHER" id="PTHR12277:SF81">
    <property type="entry name" value="PROTEIN ABHD13"/>
    <property type="match status" value="1"/>
</dbReference>
<evidence type="ECO:0000256" key="1">
    <source>
        <dbReference type="SAM" id="MobiDB-lite"/>
    </source>
</evidence>
<name>A0ABR7ZYX2_9CYAN</name>
<protein>
    <submittedName>
        <fullName evidence="4">Alpha/beta fold hydrolase</fullName>
    </submittedName>
</protein>
<dbReference type="EMBL" id="JACJQB010000020">
    <property type="protein sequence ID" value="MBD2188685.1"/>
    <property type="molecule type" value="Genomic_DNA"/>
</dbReference>
<dbReference type="InterPro" id="IPR000073">
    <property type="entry name" value="AB_hydrolase_1"/>
</dbReference>
<keyword evidence="2" id="KW-1133">Transmembrane helix</keyword>